<keyword evidence="8" id="KW-1185">Reference proteome</keyword>
<dbReference type="EMBL" id="BMYV01000001">
    <property type="protein sequence ID" value="GGX65839.1"/>
    <property type="molecule type" value="Genomic_DNA"/>
</dbReference>
<protein>
    <submittedName>
        <fullName evidence="7">LysR family transcriptional regulator</fullName>
    </submittedName>
</protein>
<evidence type="ECO:0000256" key="3">
    <source>
        <dbReference type="ARBA" id="ARBA00023125"/>
    </source>
</evidence>
<evidence type="ECO:0000256" key="4">
    <source>
        <dbReference type="ARBA" id="ARBA00023159"/>
    </source>
</evidence>
<evidence type="ECO:0000259" key="6">
    <source>
        <dbReference type="PROSITE" id="PS50931"/>
    </source>
</evidence>
<dbReference type="PROSITE" id="PS50931">
    <property type="entry name" value="HTH_LYSR"/>
    <property type="match status" value="1"/>
</dbReference>
<gene>
    <name evidence="7" type="primary">oxyR</name>
    <name evidence="7" type="ORF">GCM10011309_15140</name>
</gene>
<dbReference type="FunFam" id="1.10.10.10:FF:000001">
    <property type="entry name" value="LysR family transcriptional regulator"/>
    <property type="match status" value="1"/>
</dbReference>
<dbReference type="PANTHER" id="PTHR30346">
    <property type="entry name" value="TRANSCRIPTIONAL DUAL REGULATOR HCAR-RELATED"/>
    <property type="match status" value="1"/>
</dbReference>
<name>A0A918NGQ8_9PROT</name>
<dbReference type="InterPro" id="IPR036390">
    <property type="entry name" value="WH_DNA-bd_sf"/>
</dbReference>
<keyword evidence="5" id="KW-0804">Transcription</keyword>
<sequence length="295" mass="32087">MNIRDLIYLRAIARHGHFGKAAESCNVSQPTLSVQLQKLEADLGVTLIERTKRSAMLTPIGDRVLGLADDALGAVDAIRSITAEASDPFSGQFRFGSIPTISPFLVPDVLRALGGSFPRLQLVFRENITERLTEDLLNGDLDAAILATQPETPRLMAIPLYDEPLLVIYPIGHDLGALDHLDVSDLPLDQMILLSEGHCFRDQAVDLCRLKSRTTLAETSVTSLETIISLVVAGQGISIVPALAQSSGWLDRPNLGVKSLQNANATRQLNLTFRKTSPRRALLKAVAEQMHAVLN</sequence>
<dbReference type="PRINTS" id="PR00039">
    <property type="entry name" value="HTHLYSR"/>
</dbReference>
<dbReference type="GO" id="GO:0032993">
    <property type="term" value="C:protein-DNA complex"/>
    <property type="evidence" value="ECO:0007669"/>
    <property type="project" value="TreeGrafter"/>
</dbReference>
<accession>A0A918NGQ8</accession>
<dbReference type="PANTHER" id="PTHR30346:SF26">
    <property type="entry name" value="HYDROGEN PEROXIDE-INDUCIBLE GENES ACTIVATOR"/>
    <property type="match status" value="1"/>
</dbReference>
<dbReference type="Proteomes" id="UP000600865">
    <property type="component" value="Unassembled WGS sequence"/>
</dbReference>
<evidence type="ECO:0000313" key="8">
    <source>
        <dbReference type="Proteomes" id="UP000600865"/>
    </source>
</evidence>
<organism evidence="7 8">
    <name type="scientific">Litorimonas cladophorae</name>
    <dbReference type="NCBI Taxonomy" id="1220491"/>
    <lineage>
        <taxon>Bacteria</taxon>
        <taxon>Pseudomonadati</taxon>
        <taxon>Pseudomonadota</taxon>
        <taxon>Alphaproteobacteria</taxon>
        <taxon>Maricaulales</taxon>
        <taxon>Robiginitomaculaceae</taxon>
    </lineage>
</organism>
<comment type="caution">
    <text evidence="7">The sequence shown here is derived from an EMBL/GenBank/DDBJ whole genome shotgun (WGS) entry which is preliminary data.</text>
</comment>
<dbReference type="SUPFAM" id="SSF46785">
    <property type="entry name" value="Winged helix' DNA-binding domain"/>
    <property type="match status" value="1"/>
</dbReference>
<evidence type="ECO:0000256" key="2">
    <source>
        <dbReference type="ARBA" id="ARBA00023015"/>
    </source>
</evidence>
<feature type="domain" description="HTH lysR-type" evidence="6">
    <location>
        <begin position="1"/>
        <end position="58"/>
    </location>
</feature>
<keyword evidence="4" id="KW-0010">Activator</keyword>
<comment type="similarity">
    <text evidence="1">Belongs to the LysR transcriptional regulatory family.</text>
</comment>
<dbReference type="Gene3D" id="3.40.190.10">
    <property type="entry name" value="Periplasmic binding protein-like II"/>
    <property type="match status" value="2"/>
</dbReference>
<dbReference type="RefSeq" id="WP_189583533.1">
    <property type="nucleotide sequence ID" value="NZ_BMYV01000001.1"/>
</dbReference>
<dbReference type="InterPro" id="IPR005119">
    <property type="entry name" value="LysR_subst-bd"/>
</dbReference>
<dbReference type="Pfam" id="PF03466">
    <property type="entry name" value="LysR_substrate"/>
    <property type="match status" value="1"/>
</dbReference>
<dbReference type="CDD" id="cd08411">
    <property type="entry name" value="PBP2_OxyR"/>
    <property type="match status" value="1"/>
</dbReference>
<keyword evidence="3" id="KW-0238">DNA-binding</keyword>
<keyword evidence="2" id="KW-0805">Transcription regulation</keyword>
<dbReference type="Pfam" id="PF00126">
    <property type="entry name" value="HTH_1"/>
    <property type="match status" value="1"/>
</dbReference>
<dbReference type="GO" id="GO:0003700">
    <property type="term" value="F:DNA-binding transcription factor activity"/>
    <property type="evidence" value="ECO:0007669"/>
    <property type="project" value="InterPro"/>
</dbReference>
<evidence type="ECO:0000313" key="7">
    <source>
        <dbReference type="EMBL" id="GGX65839.1"/>
    </source>
</evidence>
<dbReference type="InterPro" id="IPR000847">
    <property type="entry name" value="LysR_HTH_N"/>
</dbReference>
<dbReference type="SUPFAM" id="SSF53850">
    <property type="entry name" value="Periplasmic binding protein-like II"/>
    <property type="match status" value="1"/>
</dbReference>
<dbReference type="Gene3D" id="1.10.10.10">
    <property type="entry name" value="Winged helix-like DNA-binding domain superfamily/Winged helix DNA-binding domain"/>
    <property type="match status" value="1"/>
</dbReference>
<evidence type="ECO:0000256" key="1">
    <source>
        <dbReference type="ARBA" id="ARBA00009437"/>
    </source>
</evidence>
<dbReference type="AlphaFoldDB" id="A0A918NGQ8"/>
<evidence type="ECO:0000256" key="5">
    <source>
        <dbReference type="ARBA" id="ARBA00023163"/>
    </source>
</evidence>
<proteinExistence type="inferred from homology"/>
<dbReference type="GO" id="GO:0003677">
    <property type="term" value="F:DNA binding"/>
    <property type="evidence" value="ECO:0007669"/>
    <property type="project" value="UniProtKB-KW"/>
</dbReference>
<reference evidence="7 8" key="1">
    <citation type="journal article" date="2014" name="Int. J. Syst. Evol. Microbiol.">
        <title>Complete genome sequence of Corynebacterium casei LMG S-19264T (=DSM 44701T), isolated from a smear-ripened cheese.</title>
        <authorList>
            <consortium name="US DOE Joint Genome Institute (JGI-PGF)"/>
            <person name="Walter F."/>
            <person name="Albersmeier A."/>
            <person name="Kalinowski J."/>
            <person name="Ruckert C."/>
        </authorList>
    </citation>
    <scope>NUCLEOTIDE SEQUENCE [LARGE SCALE GENOMIC DNA]</scope>
    <source>
        <strain evidence="7 8">KCTC 23968</strain>
    </source>
</reference>
<dbReference type="InterPro" id="IPR036388">
    <property type="entry name" value="WH-like_DNA-bd_sf"/>
</dbReference>